<keyword evidence="4" id="KW-1185">Reference proteome</keyword>
<feature type="chain" id="PRO_5012115007" description="Cell wall protein" evidence="2">
    <location>
        <begin position="20"/>
        <end position="285"/>
    </location>
</feature>
<feature type="compositionally biased region" description="Polar residues" evidence="1">
    <location>
        <begin position="194"/>
        <end position="205"/>
    </location>
</feature>
<accession>A0A1L9PE07</accession>
<dbReference type="AlphaFoldDB" id="A0A1L9PE07"/>
<evidence type="ECO:0000313" key="4">
    <source>
        <dbReference type="Proteomes" id="UP000184073"/>
    </source>
</evidence>
<gene>
    <name evidence="3" type="ORF">ASPVEDRAFT_26530</name>
</gene>
<feature type="region of interest" description="Disordered" evidence="1">
    <location>
        <begin position="229"/>
        <end position="248"/>
    </location>
</feature>
<dbReference type="EMBL" id="KV878127">
    <property type="protein sequence ID" value="OJI99750.1"/>
    <property type="molecule type" value="Genomic_DNA"/>
</dbReference>
<keyword evidence="2" id="KW-0732">Signal</keyword>
<feature type="signal peptide" evidence="2">
    <location>
        <begin position="1"/>
        <end position="19"/>
    </location>
</feature>
<evidence type="ECO:0000256" key="1">
    <source>
        <dbReference type="SAM" id="MobiDB-lite"/>
    </source>
</evidence>
<feature type="compositionally biased region" description="Low complexity" evidence="1">
    <location>
        <begin position="230"/>
        <end position="248"/>
    </location>
</feature>
<feature type="region of interest" description="Disordered" evidence="1">
    <location>
        <begin position="190"/>
        <end position="213"/>
    </location>
</feature>
<dbReference type="OrthoDB" id="10423387at2759"/>
<organism evidence="3 4">
    <name type="scientific">Aspergillus versicolor CBS 583.65</name>
    <dbReference type="NCBI Taxonomy" id="1036611"/>
    <lineage>
        <taxon>Eukaryota</taxon>
        <taxon>Fungi</taxon>
        <taxon>Dikarya</taxon>
        <taxon>Ascomycota</taxon>
        <taxon>Pezizomycotina</taxon>
        <taxon>Eurotiomycetes</taxon>
        <taxon>Eurotiomycetidae</taxon>
        <taxon>Eurotiales</taxon>
        <taxon>Aspergillaceae</taxon>
        <taxon>Aspergillus</taxon>
        <taxon>Aspergillus subgen. Nidulantes</taxon>
    </lineage>
</organism>
<reference evidence="4" key="1">
    <citation type="journal article" date="2017" name="Genome Biol.">
        <title>Comparative genomics reveals high biological diversity and specific adaptations in the industrially and medically important fungal genus Aspergillus.</title>
        <authorList>
            <person name="de Vries R.P."/>
            <person name="Riley R."/>
            <person name="Wiebenga A."/>
            <person name="Aguilar-Osorio G."/>
            <person name="Amillis S."/>
            <person name="Uchima C.A."/>
            <person name="Anderluh G."/>
            <person name="Asadollahi M."/>
            <person name="Askin M."/>
            <person name="Barry K."/>
            <person name="Battaglia E."/>
            <person name="Bayram O."/>
            <person name="Benocci T."/>
            <person name="Braus-Stromeyer S.A."/>
            <person name="Caldana C."/>
            <person name="Canovas D."/>
            <person name="Cerqueira G.C."/>
            <person name="Chen F."/>
            <person name="Chen W."/>
            <person name="Choi C."/>
            <person name="Clum A."/>
            <person name="Dos Santos R.A."/>
            <person name="Damasio A.R."/>
            <person name="Diallinas G."/>
            <person name="Emri T."/>
            <person name="Fekete E."/>
            <person name="Flipphi M."/>
            <person name="Freyberg S."/>
            <person name="Gallo A."/>
            <person name="Gournas C."/>
            <person name="Habgood R."/>
            <person name="Hainaut M."/>
            <person name="Harispe M.L."/>
            <person name="Henrissat B."/>
            <person name="Hilden K.S."/>
            <person name="Hope R."/>
            <person name="Hossain A."/>
            <person name="Karabika E."/>
            <person name="Karaffa L."/>
            <person name="Karanyi Z."/>
            <person name="Krasevec N."/>
            <person name="Kuo A."/>
            <person name="Kusch H."/>
            <person name="LaButti K."/>
            <person name="Lagendijk E.L."/>
            <person name="Lapidus A."/>
            <person name="Levasseur A."/>
            <person name="Lindquist E."/>
            <person name="Lipzen A."/>
            <person name="Logrieco A.F."/>
            <person name="MacCabe A."/>
            <person name="Maekelae M.R."/>
            <person name="Malavazi I."/>
            <person name="Melin P."/>
            <person name="Meyer V."/>
            <person name="Mielnichuk N."/>
            <person name="Miskei M."/>
            <person name="Molnar A.P."/>
            <person name="Mule G."/>
            <person name="Ngan C.Y."/>
            <person name="Orejas M."/>
            <person name="Orosz E."/>
            <person name="Ouedraogo J.P."/>
            <person name="Overkamp K.M."/>
            <person name="Park H.-S."/>
            <person name="Perrone G."/>
            <person name="Piumi F."/>
            <person name="Punt P.J."/>
            <person name="Ram A.F."/>
            <person name="Ramon A."/>
            <person name="Rauscher S."/>
            <person name="Record E."/>
            <person name="Riano-Pachon D.M."/>
            <person name="Robert V."/>
            <person name="Roehrig J."/>
            <person name="Ruller R."/>
            <person name="Salamov A."/>
            <person name="Salih N.S."/>
            <person name="Samson R.A."/>
            <person name="Sandor E."/>
            <person name="Sanguinetti M."/>
            <person name="Schuetze T."/>
            <person name="Sepcic K."/>
            <person name="Shelest E."/>
            <person name="Sherlock G."/>
            <person name="Sophianopoulou V."/>
            <person name="Squina F.M."/>
            <person name="Sun H."/>
            <person name="Susca A."/>
            <person name="Todd R.B."/>
            <person name="Tsang A."/>
            <person name="Unkles S.E."/>
            <person name="van de Wiele N."/>
            <person name="van Rossen-Uffink D."/>
            <person name="Oliveira J.V."/>
            <person name="Vesth T.C."/>
            <person name="Visser J."/>
            <person name="Yu J.-H."/>
            <person name="Zhou M."/>
            <person name="Andersen M.R."/>
            <person name="Archer D.B."/>
            <person name="Baker S.E."/>
            <person name="Benoit I."/>
            <person name="Brakhage A.A."/>
            <person name="Braus G.H."/>
            <person name="Fischer R."/>
            <person name="Frisvad J.C."/>
            <person name="Goldman G.H."/>
            <person name="Houbraken J."/>
            <person name="Oakley B."/>
            <person name="Pocsi I."/>
            <person name="Scazzocchio C."/>
            <person name="Seiboth B."/>
            <person name="vanKuyk P.A."/>
            <person name="Wortman J."/>
            <person name="Dyer P.S."/>
            <person name="Grigoriev I.V."/>
        </authorList>
    </citation>
    <scope>NUCLEOTIDE SEQUENCE [LARGE SCALE GENOMIC DNA]</scope>
    <source>
        <strain evidence="4">CBS 583.65</strain>
    </source>
</reference>
<evidence type="ECO:0000313" key="3">
    <source>
        <dbReference type="EMBL" id="OJI99750.1"/>
    </source>
</evidence>
<evidence type="ECO:0000256" key="2">
    <source>
        <dbReference type="SAM" id="SignalP"/>
    </source>
</evidence>
<proteinExistence type="predicted"/>
<dbReference type="VEuPathDB" id="FungiDB:ASPVEDRAFT_26530"/>
<protein>
    <recommendedName>
        <fullName evidence="5">Cell wall protein</fullName>
    </recommendedName>
</protein>
<dbReference type="RefSeq" id="XP_040665513.1">
    <property type="nucleotide sequence ID" value="XM_040809920.1"/>
</dbReference>
<sequence>MHFLKYLSLVSSVVAIASATPDASPDRDVDATLFKLSELTGPLVDGLTTSLAGVALPGINLTETSTEGKTIKRQAQSPQQGLSDALNSLLPGVSTILNNGIINQIFDLLRDGKNIFTPEWNDKFNDVADQLTPLANDLGLFLGYLIRVILTGSFSGTGTTDTGPTFTQPSFPDNTDAGFNWPDFTIPLGGGNAEASSTESPVPSATSTGSGSSGLGIDWSGLGGSGGFGSSSAGISGPTPTGSGGYTPSLTTPTGSVFTGAAASACMESFLGLGFVAAIGAAVLV</sequence>
<evidence type="ECO:0008006" key="5">
    <source>
        <dbReference type="Google" id="ProtNLM"/>
    </source>
</evidence>
<dbReference type="GeneID" id="63725431"/>
<dbReference type="Proteomes" id="UP000184073">
    <property type="component" value="Unassembled WGS sequence"/>
</dbReference>
<name>A0A1L9PE07_ASPVE</name>